<dbReference type="Pfam" id="PF00528">
    <property type="entry name" value="BPD_transp_1"/>
    <property type="match status" value="1"/>
</dbReference>
<evidence type="ECO:0000256" key="5">
    <source>
        <dbReference type="ARBA" id="ARBA00022989"/>
    </source>
</evidence>
<feature type="transmembrane region" description="Helical" evidence="7">
    <location>
        <begin position="250"/>
        <end position="270"/>
    </location>
</feature>
<protein>
    <submittedName>
        <fullName evidence="10">Sugar ABC transporter permease</fullName>
    </submittedName>
</protein>
<evidence type="ECO:0000256" key="7">
    <source>
        <dbReference type="RuleBase" id="RU363032"/>
    </source>
</evidence>
<keyword evidence="11" id="KW-1185">Reference proteome</keyword>
<dbReference type="PANTHER" id="PTHR43227:SF8">
    <property type="entry name" value="DIACETYLCHITOBIOSE UPTAKE SYSTEM PERMEASE PROTEIN DASB"/>
    <property type="match status" value="1"/>
</dbReference>
<dbReference type="InterPro" id="IPR000515">
    <property type="entry name" value="MetI-like"/>
</dbReference>
<dbReference type="GO" id="GO:0005886">
    <property type="term" value="C:plasma membrane"/>
    <property type="evidence" value="ECO:0007669"/>
    <property type="project" value="UniProtKB-SubCell"/>
</dbReference>
<dbReference type="CDD" id="cd06261">
    <property type="entry name" value="TM_PBP2"/>
    <property type="match status" value="1"/>
</dbReference>
<comment type="caution">
    <text evidence="10">The sequence shown here is derived from an EMBL/GenBank/DDBJ whole genome shotgun (WGS) entry which is preliminary data.</text>
</comment>
<keyword evidence="3" id="KW-1003">Cell membrane</keyword>
<feature type="transmembrane region" description="Helical" evidence="7">
    <location>
        <begin position="133"/>
        <end position="152"/>
    </location>
</feature>
<dbReference type="InterPro" id="IPR035906">
    <property type="entry name" value="MetI-like_sf"/>
</dbReference>
<gene>
    <name evidence="10" type="ORF">KGA66_23535</name>
</gene>
<feature type="transmembrane region" description="Helical" evidence="7">
    <location>
        <begin position="101"/>
        <end position="127"/>
    </location>
</feature>
<sequence>MSAIQSDSRERGVEPSEGRAPAPPPGRRRGATVQGRYIPYILILPAIVALVGVMGYPLLRVILLAFQNVNSYLRLAVPSLDRWIGFQGFTRVLSDAQFWHVVWRTFLFTFEVVTLSVALGLVFALLLNRVSRWAKIFVSTVLMFVWAIPALVTGTVFRWLFAGIGGVIDYICYLLGGSGMKNHDWFANANEGLYVVVAAAVVWGALPFLVLGLNAAMTQVPRELVEAARVDGANPVQSFRHVILPIIRPFLLLCTSLSFIWDFQVFTQIWSLRQNAPEPGYWTVGVYLYEEGFTSSHYSTSSVISVAMILLMLAVLVAYIRQVVKIGGQG</sequence>
<dbReference type="InterPro" id="IPR050809">
    <property type="entry name" value="UgpAE/MalFG_permease"/>
</dbReference>
<dbReference type="GO" id="GO:0055085">
    <property type="term" value="P:transmembrane transport"/>
    <property type="evidence" value="ECO:0007669"/>
    <property type="project" value="InterPro"/>
</dbReference>
<evidence type="ECO:0000256" key="6">
    <source>
        <dbReference type="ARBA" id="ARBA00023136"/>
    </source>
</evidence>
<feature type="region of interest" description="Disordered" evidence="8">
    <location>
        <begin position="1"/>
        <end position="30"/>
    </location>
</feature>
<keyword evidence="4 7" id="KW-0812">Transmembrane</keyword>
<name>A0A8J8BDB4_9ACTN</name>
<keyword evidence="6 7" id="KW-0472">Membrane</keyword>
<feature type="domain" description="ABC transmembrane type-1" evidence="9">
    <location>
        <begin position="102"/>
        <end position="321"/>
    </location>
</feature>
<proteinExistence type="inferred from homology"/>
<dbReference type="Proteomes" id="UP000677913">
    <property type="component" value="Unassembled WGS sequence"/>
</dbReference>
<organism evidence="10 11">
    <name type="scientific">Actinocrinis puniceicyclus</name>
    <dbReference type="NCBI Taxonomy" id="977794"/>
    <lineage>
        <taxon>Bacteria</taxon>
        <taxon>Bacillati</taxon>
        <taxon>Actinomycetota</taxon>
        <taxon>Actinomycetes</taxon>
        <taxon>Catenulisporales</taxon>
        <taxon>Actinospicaceae</taxon>
        <taxon>Actinocrinis</taxon>
    </lineage>
</organism>
<dbReference type="PROSITE" id="PS50928">
    <property type="entry name" value="ABC_TM1"/>
    <property type="match status" value="1"/>
</dbReference>
<comment type="subcellular location">
    <subcellularLocation>
        <location evidence="1 7">Cell membrane</location>
        <topology evidence="1 7">Multi-pass membrane protein</topology>
    </subcellularLocation>
</comment>
<reference evidence="10" key="1">
    <citation type="submission" date="2021-04" db="EMBL/GenBank/DDBJ databases">
        <title>Genome based classification of Actinospica acidithermotolerans sp. nov., an actinobacterium isolated from an Indonesian hot spring.</title>
        <authorList>
            <person name="Kusuma A.B."/>
            <person name="Putra K.E."/>
            <person name="Nafisah S."/>
            <person name="Loh J."/>
            <person name="Nouioui I."/>
            <person name="Goodfellow M."/>
        </authorList>
    </citation>
    <scope>NUCLEOTIDE SEQUENCE</scope>
    <source>
        <strain evidence="10">DSM 45618</strain>
    </source>
</reference>
<dbReference type="SUPFAM" id="SSF161098">
    <property type="entry name" value="MetI-like"/>
    <property type="match status" value="1"/>
</dbReference>
<dbReference type="AlphaFoldDB" id="A0A8J8BDB4"/>
<keyword evidence="2 7" id="KW-0813">Transport</keyword>
<evidence type="ECO:0000256" key="4">
    <source>
        <dbReference type="ARBA" id="ARBA00022692"/>
    </source>
</evidence>
<evidence type="ECO:0000256" key="1">
    <source>
        <dbReference type="ARBA" id="ARBA00004651"/>
    </source>
</evidence>
<dbReference type="EMBL" id="JAGSXH010000116">
    <property type="protein sequence ID" value="MBS2966037.1"/>
    <property type="molecule type" value="Genomic_DNA"/>
</dbReference>
<evidence type="ECO:0000256" key="2">
    <source>
        <dbReference type="ARBA" id="ARBA00022448"/>
    </source>
</evidence>
<evidence type="ECO:0000313" key="10">
    <source>
        <dbReference type="EMBL" id="MBS2966037.1"/>
    </source>
</evidence>
<dbReference type="Gene3D" id="1.10.3720.10">
    <property type="entry name" value="MetI-like"/>
    <property type="match status" value="1"/>
</dbReference>
<accession>A0A8J8BDB4</accession>
<evidence type="ECO:0000313" key="11">
    <source>
        <dbReference type="Proteomes" id="UP000677913"/>
    </source>
</evidence>
<evidence type="ECO:0000259" key="9">
    <source>
        <dbReference type="PROSITE" id="PS50928"/>
    </source>
</evidence>
<dbReference type="PANTHER" id="PTHR43227">
    <property type="entry name" value="BLL4140 PROTEIN"/>
    <property type="match status" value="1"/>
</dbReference>
<feature type="transmembrane region" description="Helical" evidence="7">
    <location>
        <begin position="37"/>
        <end position="59"/>
    </location>
</feature>
<feature type="compositionally biased region" description="Basic and acidic residues" evidence="8">
    <location>
        <begin position="7"/>
        <end position="17"/>
    </location>
</feature>
<keyword evidence="5 7" id="KW-1133">Transmembrane helix</keyword>
<evidence type="ECO:0000256" key="3">
    <source>
        <dbReference type="ARBA" id="ARBA00022475"/>
    </source>
</evidence>
<evidence type="ECO:0000256" key="8">
    <source>
        <dbReference type="SAM" id="MobiDB-lite"/>
    </source>
</evidence>
<feature type="transmembrane region" description="Helical" evidence="7">
    <location>
        <begin position="192"/>
        <end position="213"/>
    </location>
</feature>
<comment type="similarity">
    <text evidence="7">Belongs to the binding-protein-dependent transport system permease family.</text>
</comment>
<feature type="transmembrane region" description="Helical" evidence="7">
    <location>
        <begin position="298"/>
        <end position="320"/>
    </location>
</feature>